<feature type="region of interest" description="Disordered" evidence="1">
    <location>
        <begin position="103"/>
        <end position="133"/>
    </location>
</feature>
<evidence type="ECO:0000313" key="2">
    <source>
        <dbReference type="EMBL" id="CAH1797867.1"/>
    </source>
</evidence>
<dbReference type="Proteomes" id="UP000749559">
    <property type="component" value="Unassembled WGS sequence"/>
</dbReference>
<feature type="compositionally biased region" description="Gly residues" evidence="1">
    <location>
        <begin position="103"/>
        <end position="116"/>
    </location>
</feature>
<comment type="caution">
    <text evidence="2">The sequence shown here is derived from an EMBL/GenBank/DDBJ whole genome shotgun (WGS) entry which is preliminary data.</text>
</comment>
<accession>A0A8S4PVN6</accession>
<keyword evidence="3" id="KW-1185">Reference proteome</keyword>
<name>A0A8S4PVN6_OWEFU</name>
<gene>
    <name evidence="2" type="ORF">OFUS_LOCUS22081</name>
</gene>
<organism evidence="2 3">
    <name type="scientific">Owenia fusiformis</name>
    <name type="common">Polychaete worm</name>
    <dbReference type="NCBI Taxonomy" id="6347"/>
    <lineage>
        <taxon>Eukaryota</taxon>
        <taxon>Metazoa</taxon>
        <taxon>Spiralia</taxon>
        <taxon>Lophotrochozoa</taxon>
        <taxon>Annelida</taxon>
        <taxon>Polychaeta</taxon>
        <taxon>Sedentaria</taxon>
        <taxon>Canalipalpata</taxon>
        <taxon>Sabellida</taxon>
        <taxon>Oweniida</taxon>
        <taxon>Oweniidae</taxon>
        <taxon>Owenia</taxon>
    </lineage>
</organism>
<protein>
    <submittedName>
        <fullName evidence="2">Uncharacterized protein</fullName>
    </submittedName>
</protein>
<proteinExistence type="predicted"/>
<dbReference type="EMBL" id="CAIIXF020000010">
    <property type="protein sequence ID" value="CAH1797867.1"/>
    <property type="molecule type" value="Genomic_DNA"/>
</dbReference>
<dbReference type="AlphaFoldDB" id="A0A8S4PVN6"/>
<reference evidence="2" key="1">
    <citation type="submission" date="2022-03" db="EMBL/GenBank/DDBJ databases">
        <authorList>
            <person name="Martin C."/>
        </authorList>
    </citation>
    <scope>NUCLEOTIDE SEQUENCE</scope>
</reference>
<feature type="non-terminal residue" evidence="2">
    <location>
        <position position="133"/>
    </location>
</feature>
<sequence>MFVCWPACLALELLHVSTPFGKRNIREPIWNAPIIFHLTIEAEFFALIGRMRTFPLVCKSLYVFPLGTTPFSILVLPKRMKIFSVPFASNLGNASRTAMGVGAGPGGGGGGGGGVVGERRESGSEDWYTPLAI</sequence>
<evidence type="ECO:0000256" key="1">
    <source>
        <dbReference type="SAM" id="MobiDB-lite"/>
    </source>
</evidence>
<evidence type="ECO:0000313" key="3">
    <source>
        <dbReference type="Proteomes" id="UP000749559"/>
    </source>
</evidence>